<organism evidence="2 3">
    <name type="scientific">Pseudoalteromonas piratica</name>
    <dbReference type="NCBI Taxonomy" id="1348114"/>
    <lineage>
        <taxon>Bacteria</taxon>
        <taxon>Pseudomonadati</taxon>
        <taxon>Pseudomonadota</taxon>
        <taxon>Gammaproteobacteria</taxon>
        <taxon>Alteromonadales</taxon>
        <taxon>Pseudoalteromonadaceae</taxon>
        <taxon>Pseudoalteromonas</taxon>
    </lineage>
</organism>
<dbReference type="HOGENOM" id="CLU_083824_0_0_6"/>
<dbReference type="Proteomes" id="UP000030341">
    <property type="component" value="Chromosome 2"/>
</dbReference>
<sequence length="240" mass="27275">MLKRIFAASLLVISCSSNAGAIKFGFNQQHYSPYVIHDDNFTSQSGIVFDMSMAIAEEAGFVAKLISLPRKRIEGFLVEGKIDAQCHTNPSWYQHPDLVWSEALYRDSDVVISNHNFASLNEFFDSKGFKLGTVLGYKYPEIAPYFASGNIKRFNSTTSKGSFARFIRGELDGFVTSLTEANYLVQLKRFNVLEINKNQIYCSFSPKLKEEKRKRLLSAAETLKMNGEFERILAKYIKQE</sequence>
<dbReference type="PROSITE" id="PS51257">
    <property type="entry name" value="PROKAR_LIPOPROTEIN"/>
    <property type="match status" value="1"/>
</dbReference>
<dbReference type="KEGG" id="pseo:OM33_15295"/>
<evidence type="ECO:0000256" key="1">
    <source>
        <dbReference type="SAM" id="SignalP"/>
    </source>
</evidence>
<proteinExistence type="predicted"/>
<dbReference type="STRING" id="1348114.OM33_15295"/>
<dbReference type="Gene3D" id="3.40.190.10">
    <property type="entry name" value="Periplasmic binding protein-like II"/>
    <property type="match status" value="2"/>
</dbReference>
<name>A0A0A7EIY3_9GAMM</name>
<dbReference type="EMBL" id="CP009889">
    <property type="protein sequence ID" value="AIY66513.1"/>
    <property type="molecule type" value="Genomic_DNA"/>
</dbReference>
<gene>
    <name evidence="2" type="ORF">OM33_15295</name>
</gene>
<dbReference type="SUPFAM" id="SSF53850">
    <property type="entry name" value="Periplasmic binding protein-like II"/>
    <property type="match status" value="1"/>
</dbReference>
<feature type="chain" id="PRO_5002037954" evidence="1">
    <location>
        <begin position="20"/>
        <end position="240"/>
    </location>
</feature>
<evidence type="ECO:0000313" key="3">
    <source>
        <dbReference type="Proteomes" id="UP000030341"/>
    </source>
</evidence>
<dbReference type="AlphaFoldDB" id="A0A0A7EIY3"/>
<keyword evidence="1" id="KW-0732">Signal</keyword>
<reference evidence="2 3" key="1">
    <citation type="submission" date="2014-11" db="EMBL/GenBank/DDBJ databases">
        <title>Complete Genome Sequence of Pseudoalteromonas sp. Strain OCN003 Isolated from Kaneohe Bay, Oahu, Hawaii.</title>
        <authorList>
            <person name="Beurmann S."/>
            <person name="Videau P."/>
            <person name="Ushijima B."/>
            <person name="Smith A.M."/>
            <person name="Aeby G.S."/>
            <person name="Callahan S.M."/>
            <person name="Belcaid M."/>
        </authorList>
    </citation>
    <scope>NUCLEOTIDE SEQUENCE [LARGE SCALE GENOMIC DNA]</scope>
    <source>
        <strain evidence="2 3">OCN003</strain>
    </source>
</reference>
<protein>
    <submittedName>
        <fullName evidence="2">Uncharacterized protein</fullName>
    </submittedName>
</protein>
<keyword evidence="3" id="KW-1185">Reference proteome</keyword>
<accession>A0A0A7EIY3</accession>
<evidence type="ECO:0000313" key="2">
    <source>
        <dbReference type="EMBL" id="AIY66513.1"/>
    </source>
</evidence>
<feature type="signal peptide" evidence="1">
    <location>
        <begin position="1"/>
        <end position="19"/>
    </location>
</feature>
<dbReference type="RefSeq" id="WP_040134788.1">
    <property type="nucleotide sequence ID" value="NZ_CP009889.1"/>
</dbReference>
<dbReference type="eggNOG" id="COG0834">
    <property type="taxonomic scope" value="Bacteria"/>
</dbReference>